<dbReference type="Pfam" id="PF10604">
    <property type="entry name" value="Polyketide_cyc2"/>
    <property type="match status" value="1"/>
</dbReference>
<dbReference type="AlphaFoldDB" id="A0A316TCY1"/>
<organism evidence="1 2">
    <name type="scientific">Nocardioides silvaticus</name>
    <dbReference type="NCBI Taxonomy" id="2201891"/>
    <lineage>
        <taxon>Bacteria</taxon>
        <taxon>Bacillati</taxon>
        <taxon>Actinomycetota</taxon>
        <taxon>Actinomycetes</taxon>
        <taxon>Propionibacteriales</taxon>
        <taxon>Nocardioidaceae</taxon>
        <taxon>Nocardioides</taxon>
    </lineage>
</organism>
<dbReference type="EMBL" id="QGDD01000006">
    <property type="protein sequence ID" value="PWN02280.1"/>
    <property type="molecule type" value="Genomic_DNA"/>
</dbReference>
<proteinExistence type="predicted"/>
<dbReference type="RefSeq" id="WP_109694892.1">
    <property type="nucleotide sequence ID" value="NZ_QGDD01000006.1"/>
</dbReference>
<dbReference type="InterPro" id="IPR023393">
    <property type="entry name" value="START-like_dom_sf"/>
</dbReference>
<dbReference type="SUPFAM" id="SSF55961">
    <property type="entry name" value="Bet v1-like"/>
    <property type="match status" value="1"/>
</dbReference>
<evidence type="ECO:0000313" key="2">
    <source>
        <dbReference type="Proteomes" id="UP000245507"/>
    </source>
</evidence>
<dbReference type="OrthoDB" id="4618973at2"/>
<dbReference type="InterPro" id="IPR019587">
    <property type="entry name" value="Polyketide_cyclase/dehydratase"/>
</dbReference>
<keyword evidence="2" id="KW-1185">Reference proteome</keyword>
<dbReference type="Gene3D" id="3.30.530.20">
    <property type="match status" value="1"/>
</dbReference>
<comment type="caution">
    <text evidence="1">The sequence shown here is derived from an EMBL/GenBank/DDBJ whole genome shotgun (WGS) entry which is preliminary data.</text>
</comment>
<gene>
    <name evidence="1" type="ORF">DJ010_14280</name>
</gene>
<accession>A0A316TCY1</accession>
<evidence type="ECO:0000313" key="1">
    <source>
        <dbReference type="EMBL" id="PWN02280.1"/>
    </source>
</evidence>
<name>A0A316TCY1_9ACTN</name>
<sequence length="156" mass="17683">MTIPYEPLLEDRIDIAAPPAAVWALVHDVRRMSEWSPQVTSTRLRAGFERCELGAEFTNRNREGELEWTTHGTVVRFEEDRALAFRIAENYVVWSFTLDPSPTGTLLTQRRETPDGLSDLSLEWTDAFLGGQVAFTDLIRTGMRQTLERIKAAAEG</sequence>
<dbReference type="Proteomes" id="UP000245507">
    <property type="component" value="Unassembled WGS sequence"/>
</dbReference>
<reference evidence="1 2" key="1">
    <citation type="submission" date="2018-05" db="EMBL/GenBank/DDBJ databases">
        <title>Nocardioides silvaticus genome.</title>
        <authorList>
            <person name="Li C."/>
            <person name="Wang G."/>
        </authorList>
    </citation>
    <scope>NUCLEOTIDE SEQUENCE [LARGE SCALE GENOMIC DNA]</scope>
    <source>
        <strain evidence="1 2">CCTCC AB 2018079</strain>
    </source>
</reference>
<dbReference type="CDD" id="cd07812">
    <property type="entry name" value="SRPBCC"/>
    <property type="match status" value="1"/>
</dbReference>
<protein>
    <submittedName>
        <fullName evidence="1">SRPBCC family protein</fullName>
    </submittedName>
</protein>